<evidence type="ECO:0000313" key="6">
    <source>
        <dbReference type="EMBL" id="BES81869.1"/>
    </source>
</evidence>
<sequence length="350" mass="40356">MLRPAQKRSEQDQGYREALAELGRMFPGEEPLVLVHHLRKYFPVKGIFFTRDWVRAVDDVSFMIPRGKTLGLVGESGSGKTTIGRLVLRLIEPTSGRVFFEGRDIFRLGRKELRRFRREAQMVFQDPYGSLNPRMTVYGLITEVLRVHGIEVDDPYSYVVRLLEEVGLNETHVYRYPYEFSGGQRQRIAIARVLALRPKFIVLDEPTSALDVSVQAQILNMLRELQARHGLTYLFISHDLGVIRYMSDYIAVMYLGKIIELGPAEEVFEKPLHPYTEMLLASIPVPDPEKARAPRRIEVKGEPPSPINPPPGCRFHPRCWKRVERCGQEEPPLVEAERGHYVACWLYARR</sequence>
<dbReference type="GO" id="GO:0005524">
    <property type="term" value="F:ATP binding"/>
    <property type="evidence" value="ECO:0007669"/>
    <property type="project" value="UniProtKB-KW"/>
</dbReference>
<gene>
    <name evidence="6" type="ORF">PABY_14360</name>
</gene>
<accession>A0ABM8IZU7</accession>
<dbReference type="PROSITE" id="PS50893">
    <property type="entry name" value="ABC_TRANSPORTER_2"/>
    <property type="match status" value="1"/>
</dbReference>
<dbReference type="InterPro" id="IPR003439">
    <property type="entry name" value="ABC_transporter-like_ATP-bd"/>
</dbReference>
<organism evidence="6 7">
    <name type="scientific">Pyrodictium abyssi</name>
    <dbReference type="NCBI Taxonomy" id="54256"/>
    <lineage>
        <taxon>Archaea</taxon>
        <taxon>Thermoproteota</taxon>
        <taxon>Thermoprotei</taxon>
        <taxon>Desulfurococcales</taxon>
        <taxon>Pyrodictiaceae</taxon>
        <taxon>Pyrodictium</taxon>
    </lineage>
</organism>
<dbReference type="PANTHER" id="PTHR43776">
    <property type="entry name" value="TRANSPORT ATP-BINDING PROTEIN"/>
    <property type="match status" value="1"/>
</dbReference>
<evidence type="ECO:0000256" key="2">
    <source>
        <dbReference type="ARBA" id="ARBA00022448"/>
    </source>
</evidence>
<dbReference type="SMART" id="SM00382">
    <property type="entry name" value="AAA"/>
    <property type="match status" value="1"/>
</dbReference>
<keyword evidence="2" id="KW-0813">Transport</keyword>
<dbReference type="PROSITE" id="PS00211">
    <property type="entry name" value="ABC_TRANSPORTER_1"/>
    <property type="match status" value="1"/>
</dbReference>
<dbReference type="SUPFAM" id="SSF52540">
    <property type="entry name" value="P-loop containing nucleoside triphosphate hydrolases"/>
    <property type="match status" value="1"/>
</dbReference>
<dbReference type="EMBL" id="AP028907">
    <property type="protein sequence ID" value="BES81869.1"/>
    <property type="molecule type" value="Genomic_DNA"/>
</dbReference>
<dbReference type="InterPro" id="IPR013563">
    <property type="entry name" value="Oligopep_ABC_C"/>
</dbReference>
<evidence type="ECO:0000313" key="7">
    <source>
        <dbReference type="Proteomes" id="UP001341135"/>
    </source>
</evidence>
<feature type="domain" description="ABC transporter" evidence="5">
    <location>
        <begin position="42"/>
        <end position="280"/>
    </location>
</feature>
<evidence type="ECO:0000256" key="1">
    <source>
        <dbReference type="ARBA" id="ARBA00005417"/>
    </source>
</evidence>
<keyword evidence="7" id="KW-1185">Reference proteome</keyword>
<name>A0ABM8IZU7_9CREN</name>
<keyword evidence="3" id="KW-0547">Nucleotide-binding</keyword>
<dbReference type="Proteomes" id="UP001341135">
    <property type="component" value="Chromosome"/>
</dbReference>
<evidence type="ECO:0000259" key="5">
    <source>
        <dbReference type="PROSITE" id="PS50893"/>
    </source>
</evidence>
<evidence type="ECO:0000256" key="3">
    <source>
        <dbReference type="ARBA" id="ARBA00022741"/>
    </source>
</evidence>
<dbReference type="Pfam" id="PF08352">
    <property type="entry name" value="oligo_HPY"/>
    <property type="match status" value="1"/>
</dbReference>
<reference evidence="6 7" key="1">
    <citation type="submission" date="2023-09" db="EMBL/GenBank/DDBJ databases">
        <title>Pyrofollis japonicus gen. nov. sp. nov., a novel member of the family Pyrodictiaceae isolated from the Iheya North hydrothermal field.</title>
        <authorList>
            <person name="Miyazaki U."/>
            <person name="Sanari M."/>
            <person name="Tame A."/>
            <person name="Kitajima M."/>
            <person name="Okamoto A."/>
            <person name="Sawayama S."/>
            <person name="Miyazaki J."/>
            <person name="Takai K."/>
            <person name="Nakagawa S."/>
        </authorList>
    </citation>
    <scope>NUCLEOTIDE SEQUENCE [LARGE SCALE GENOMIC DNA]</scope>
    <source>
        <strain evidence="6 7">AV2</strain>
    </source>
</reference>
<dbReference type="Gene3D" id="3.40.50.300">
    <property type="entry name" value="P-loop containing nucleotide triphosphate hydrolases"/>
    <property type="match status" value="1"/>
</dbReference>
<proteinExistence type="inferred from homology"/>
<dbReference type="InterPro" id="IPR017871">
    <property type="entry name" value="ABC_transporter-like_CS"/>
</dbReference>
<dbReference type="InterPro" id="IPR027417">
    <property type="entry name" value="P-loop_NTPase"/>
</dbReference>
<dbReference type="InterPro" id="IPR050319">
    <property type="entry name" value="ABC_transp_ATP-bind"/>
</dbReference>
<keyword evidence="4 6" id="KW-0067">ATP-binding</keyword>
<dbReference type="InterPro" id="IPR003593">
    <property type="entry name" value="AAA+_ATPase"/>
</dbReference>
<dbReference type="NCBIfam" id="TIGR01727">
    <property type="entry name" value="oligo_HPY"/>
    <property type="match status" value="1"/>
</dbReference>
<dbReference type="PANTHER" id="PTHR43776:SF7">
    <property type="entry name" value="D,D-DIPEPTIDE TRANSPORT ATP-BINDING PROTEIN DDPF-RELATED"/>
    <property type="match status" value="1"/>
</dbReference>
<dbReference type="Pfam" id="PF00005">
    <property type="entry name" value="ABC_tran"/>
    <property type="match status" value="1"/>
</dbReference>
<evidence type="ECO:0000256" key="4">
    <source>
        <dbReference type="ARBA" id="ARBA00022840"/>
    </source>
</evidence>
<dbReference type="CDD" id="cd03257">
    <property type="entry name" value="ABC_NikE_OppD_transporters"/>
    <property type="match status" value="1"/>
</dbReference>
<protein>
    <submittedName>
        <fullName evidence="6">ABC transporter ATP-binding protein</fullName>
    </submittedName>
</protein>
<comment type="similarity">
    <text evidence="1">Belongs to the ABC transporter superfamily.</text>
</comment>